<gene>
    <name evidence="2" type="ORF">OAUR00152_LOCUS15271</name>
</gene>
<name>A0A7S4ITX9_9STRA</name>
<feature type="region of interest" description="Disordered" evidence="1">
    <location>
        <begin position="334"/>
        <end position="353"/>
    </location>
</feature>
<proteinExistence type="predicted"/>
<evidence type="ECO:0000313" key="2">
    <source>
        <dbReference type="EMBL" id="CAE2239573.1"/>
    </source>
</evidence>
<feature type="region of interest" description="Disordered" evidence="1">
    <location>
        <begin position="138"/>
        <end position="162"/>
    </location>
</feature>
<evidence type="ECO:0000256" key="1">
    <source>
        <dbReference type="SAM" id="MobiDB-lite"/>
    </source>
</evidence>
<dbReference type="PANTHER" id="PTHR34123">
    <property type="entry name" value="OS04G0578200 PROTEIN"/>
    <property type="match status" value="1"/>
</dbReference>
<reference evidence="2" key="1">
    <citation type="submission" date="2021-01" db="EMBL/GenBank/DDBJ databases">
        <authorList>
            <person name="Corre E."/>
            <person name="Pelletier E."/>
            <person name="Niang G."/>
            <person name="Scheremetjew M."/>
            <person name="Finn R."/>
            <person name="Kale V."/>
            <person name="Holt S."/>
            <person name="Cochrane G."/>
            <person name="Meng A."/>
            <person name="Brown T."/>
            <person name="Cohen L."/>
        </authorList>
    </citation>
    <scope>NUCLEOTIDE SEQUENCE</scope>
    <source>
        <strain evidence="2">Isolate 1302-5</strain>
    </source>
</reference>
<protein>
    <submittedName>
        <fullName evidence="2">Uncharacterized protein</fullName>
    </submittedName>
</protein>
<organism evidence="2">
    <name type="scientific">Odontella aurita</name>
    <dbReference type="NCBI Taxonomy" id="265563"/>
    <lineage>
        <taxon>Eukaryota</taxon>
        <taxon>Sar</taxon>
        <taxon>Stramenopiles</taxon>
        <taxon>Ochrophyta</taxon>
        <taxon>Bacillariophyta</taxon>
        <taxon>Mediophyceae</taxon>
        <taxon>Biddulphiophycidae</taxon>
        <taxon>Eupodiscales</taxon>
        <taxon>Odontellaceae</taxon>
        <taxon>Odontella</taxon>
    </lineage>
</organism>
<dbReference type="EMBL" id="HBKQ01022489">
    <property type="protein sequence ID" value="CAE2239573.1"/>
    <property type="molecule type" value="Transcribed_RNA"/>
</dbReference>
<accession>A0A7S4ITX9</accession>
<sequence>MHIDPASSLRTVRLLRRARQSETIDSTMTASTTTTTTPRSSAVAIIIAMAAMASSSCAVPTMAEPASAFVVVPVPPGAPFVSVAGGGGRRVSSSSVVLAAASTKDEATSTTTMKDDDDGTVVQEYRNGVTEILSNFMQKTDDDYDDSPSDGDGTITNNNNPLTSIDFDAPKFRRVDLDTLAEILDFELSEREWFVTGNVNPIYFADEFRFQDPDVKVDGIEDYARGVRKLFDQKTSRAEIISTSANPSVGPDVITVKWRLSGRVNIGPGLVIKPYVCYTDFKVDLSTGLIVFQEDRFDIPGYDILISAILPWLIPTPLLADPAPEVEPRVVPMPAALSGEGDRGGSSSSPLDKILSFFGGGTVNGGGSS</sequence>
<dbReference type="AlphaFoldDB" id="A0A7S4ITX9"/>
<dbReference type="PANTHER" id="PTHR34123:SF1">
    <property type="entry name" value="OS04G0578200 PROTEIN"/>
    <property type="match status" value="1"/>
</dbReference>